<gene>
    <name evidence="1" type="ORF">SAMN05216252_102488</name>
</gene>
<evidence type="ECO:0000313" key="2">
    <source>
        <dbReference type="Proteomes" id="UP000198280"/>
    </source>
</evidence>
<protein>
    <recommendedName>
        <fullName evidence="3">ABM domain-containing protein</fullName>
    </recommendedName>
</protein>
<name>A0A239BA27_9ACTN</name>
<evidence type="ECO:0000313" key="1">
    <source>
        <dbReference type="EMBL" id="SNS04710.1"/>
    </source>
</evidence>
<dbReference type="Proteomes" id="UP000198280">
    <property type="component" value="Unassembled WGS sequence"/>
</dbReference>
<evidence type="ECO:0008006" key="3">
    <source>
        <dbReference type="Google" id="ProtNLM"/>
    </source>
</evidence>
<organism evidence="1 2">
    <name type="scientific">Actinacidiphila glaucinigra</name>
    <dbReference type="NCBI Taxonomy" id="235986"/>
    <lineage>
        <taxon>Bacteria</taxon>
        <taxon>Bacillati</taxon>
        <taxon>Actinomycetota</taxon>
        <taxon>Actinomycetes</taxon>
        <taxon>Kitasatosporales</taxon>
        <taxon>Streptomycetaceae</taxon>
        <taxon>Actinacidiphila</taxon>
    </lineage>
</organism>
<proteinExistence type="predicted"/>
<sequence>MPVLAEVEFPGVTALQYEEANHRAGFGPEHPPAGLLSHAAVITNEGLRLVNVWQSAQALEAFMEIMMPAAKESGFPEPSGPPRISELYNFVVP</sequence>
<keyword evidence="2" id="KW-1185">Reference proteome</keyword>
<reference evidence="1 2" key="1">
    <citation type="submission" date="2017-06" db="EMBL/GenBank/DDBJ databases">
        <authorList>
            <person name="Kim H.J."/>
            <person name="Triplett B.A."/>
        </authorList>
    </citation>
    <scope>NUCLEOTIDE SEQUENCE [LARGE SCALE GENOMIC DNA]</scope>
    <source>
        <strain evidence="1 2">CGMCC 4.1858</strain>
    </source>
</reference>
<dbReference type="GeneID" id="95787574"/>
<accession>A0A239BA27</accession>
<dbReference type="AlphaFoldDB" id="A0A239BA27"/>
<dbReference type="EMBL" id="FZOF01000002">
    <property type="protein sequence ID" value="SNS04710.1"/>
    <property type="molecule type" value="Genomic_DNA"/>
</dbReference>
<dbReference type="RefSeq" id="WP_089222611.1">
    <property type="nucleotide sequence ID" value="NZ_CP108152.1"/>
</dbReference>
<dbReference type="OrthoDB" id="1550900at2"/>